<feature type="region of interest" description="Disordered" evidence="5">
    <location>
        <begin position="346"/>
        <end position="425"/>
    </location>
</feature>
<reference evidence="8" key="1">
    <citation type="journal article" date="2020" name="Stud. Mycol.">
        <title>101 Dothideomycetes genomes: a test case for predicting lifestyles and emergence of pathogens.</title>
        <authorList>
            <person name="Haridas S."/>
            <person name="Albert R."/>
            <person name="Binder M."/>
            <person name="Bloem J."/>
            <person name="Labutti K."/>
            <person name="Salamov A."/>
            <person name="Andreopoulos B."/>
            <person name="Baker S."/>
            <person name="Barry K."/>
            <person name="Bills G."/>
            <person name="Bluhm B."/>
            <person name="Cannon C."/>
            <person name="Castanera R."/>
            <person name="Culley D."/>
            <person name="Daum C."/>
            <person name="Ezra D."/>
            <person name="Gonzalez J."/>
            <person name="Henrissat B."/>
            <person name="Kuo A."/>
            <person name="Liang C."/>
            <person name="Lipzen A."/>
            <person name="Lutzoni F."/>
            <person name="Magnuson J."/>
            <person name="Mondo S."/>
            <person name="Nolan M."/>
            <person name="Ohm R."/>
            <person name="Pangilinan J."/>
            <person name="Park H.-J."/>
            <person name="Ramirez L."/>
            <person name="Alfaro M."/>
            <person name="Sun H."/>
            <person name="Tritt A."/>
            <person name="Yoshinaga Y."/>
            <person name="Zwiers L.-H."/>
            <person name="Turgeon B."/>
            <person name="Goodwin S."/>
            <person name="Spatafora J."/>
            <person name="Crous P."/>
            <person name="Grigoriev I."/>
        </authorList>
    </citation>
    <scope>NUCLEOTIDE SEQUENCE</scope>
    <source>
        <strain evidence="8">CBS 123094</strain>
    </source>
</reference>
<feature type="non-terminal residue" evidence="8">
    <location>
        <position position="1"/>
    </location>
</feature>
<keyword evidence="4 6" id="KW-0472">Membrane</keyword>
<feature type="domain" description="Fatty acid hydroxylase" evidence="7">
    <location>
        <begin position="193"/>
        <end position="329"/>
    </location>
</feature>
<name>A0A6A5W1J7_9PLEO</name>
<dbReference type="Proteomes" id="UP000799779">
    <property type="component" value="Unassembled WGS sequence"/>
</dbReference>
<keyword evidence="3 6" id="KW-1133">Transmembrane helix</keyword>
<feature type="transmembrane region" description="Helical" evidence="6">
    <location>
        <begin position="34"/>
        <end position="55"/>
    </location>
</feature>
<dbReference type="GO" id="GO:0016020">
    <property type="term" value="C:membrane"/>
    <property type="evidence" value="ECO:0007669"/>
    <property type="project" value="UniProtKB-SubCell"/>
</dbReference>
<evidence type="ECO:0000256" key="4">
    <source>
        <dbReference type="ARBA" id="ARBA00023136"/>
    </source>
</evidence>
<comment type="subcellular location">
    <subcellularLocation>
        <location evidence="1">Membrane</location>
    </subcellularLocation>
</comment>
<keyword evidence="2 6" id="KW-0812">Transmembrane</keyword>
<evidence type="ECO:0000256" key="3">
    <source>
        <dbReference type="ARBA" id="ARBA00022989"/>
    </source>
</evidence>
<feature type="compositionally biased region" description="Basic and acidic residues" evidence="5">
    <location>
        <begin position="346"/>
        <end position="356"/>
    </location>
</feature>
<dbReference type="InterPro" id="IPR006694">
    <property type="entry name" value="Fatty_acid_hydroxylase"/>
</dbReference>
<dbReference type="PANTHER" id="PTHR11863">
    <property type="entry name" value="STEROL DESATURASE"/>
    <property type="match status" value="1"/>
</dbReference>
<dbReference type="GO" id="GO:0016491">
    <property type="term" value="F:oxidoreductase activity"/>
    <property type="evidence" value="ECO:0007669"/>
    <property type="project" value="InterPro"/>
</dbReference>
<accession>A0A6A5W1J7</accession>
<evidence type="ECO:0000313" key="8">
    <source>
        <dbReference type="EMBL" id="KAF1995643.1"/>
    </source>
</evidence>
<gene>
    <name evidence="8" type="ORF">P154DRAFT_610674</name>
</gene>
<evidence type="ECO:0000256" key="6">
    <source>
        <dbReference type="SAM" id="Phobius"/>
    </source>
</evidence>
<proteinExistence type="predicted"/>
<dbReference type="Pfam" id="PF04116">
    <property type="entry name" value="FA_hydroxylase"/>
    <property type="match status" value="1"/>
</dbReference>
<evidence type="ECO:0000256" key="2">
    <source>
        <dbReference type="ARBA" id="ARBA00022692"/>
    </source>
</evidence>
<protein>
    <recommendedName>
        <fullName evidence="7">Fatty acid hydroxylase domain-containing protein</fullName>
    </recommendedName>
</protein>
<dbReference type="OrthoDB" id="408954at2759"/>
<dbReference type="InterPro" id="IPR050307">
    <property type="entry name" value="Sterol_Desaturase_Related"/>
</dbReference>
<sequence length="425" mass="47913">VSSMATANASFELPPLPDYTLYPQPPLLSWISDAHLALALPVIGYWLVSGIFHFIDIYDLFPQYRLHTPAEILKRNPVTRWECFREVILQHVIQTVFGIVMAWFDDEPTFGKDEYNVAWWAQNIRLAQRAIPVVLATAGLNPTALASNVAKSQPLLAAVLAGGQNMGLAPAFTSWELRVAQAVYYVAIPAMQFFVGILLVDTWEYFLHRAMHLNKWLYVTFHSRHHRLYVPYAYGALYNHPFEGFLLDTLGTGLAYLAVGMTTRQSMWFFTGCAIKTVDDHCGYKLPWDPLQRITSNNAAYHDIHHQSWGIKTNFSQPFFTFWDVWGGTMYKGNVTERYERSRRSAEEKVEQDRAAQVDAKPTVIISAPGSDENAKPTPISAPRSTRKKSSSISQSSGNWKGLRNIVNDNLQGKGGNVLGVESTH</sequence>
<evidence type="ECO:0000259" key="7">
    <source>
        <dbReference type="Pfam" id="PF04116"/>
    </source>
</evidence>
<organism evidence="8 9">
    <name type="scientific">Amniculicola lignicola CBS 123094</name>
    <dbReference type="NCBI Taxonomy" id="1392246"/>
    <lineage>
        <taxon>Eukaryota</taxon>
        <taxon>Fungi</taxon>
        <taxon>Dikarya</taxon>
        <taxon>Ascomycota</taxon>
        <taxon>Pezizomycotina</taxon>
        <taxon>Dothideomycetes</taxon>
        <taxon>Pleosporomycetidae</taxon>
        <taxon>Pleosporales</taxon>
        <taxon>Amniculicolaceae</taxon>
        <taxon>Amniculicola</taxon>
    </lineage>
</organism>
<dbReference type="AlphaFoldDB" id="A0A6A5W1J7"/>
<evidence type="ECO:0000256" key="5">
    <source>
        <dbReference type="SAM" id="MobiDB-lite"/>
    </source>
</evidence>
<dbReference type="EMBL" id="ML977636">
    <property type="protein sequence ID" value="KAF1995643.1"/>
    <property type="molecule type" value="Genomic_DNA"/>
</dbReference>
<dbReference type="GO" id="GO:0008610">
    <property type="term" value="P:lipid biosynthetic process"/>
    <property type="evidence" value="ECO:0007669"/>
    <property type="project" value="InterPro"/>
</dbReference>
<evidence type="ECO:0000313" key="9">
    <source>
        <dbReference type="Proteomes" id="UP000799779"/>
    </source>
</evidence>
<evidence type="ECO:0000256" key="1">
    <source>
        <dbReference type="ARBA" id="ARBA00004370"/>
    </source>
</evidence>
<feature type="transmembrane region" description="Helical" evidence="6">
    <location>
        <begin position="182"/>
        <end position="207"/>
    </location>
</feature>
<keyword evidence="9" id="KW-1185">Reference proteome</keyword>
<dbReference type="GO" id="GO:0005506">
    <property type="term" value="F:iron ion binding"/>
    <property type="evidence" value="ECO:0007669"/>
    <property type="project" value="InterPro"/>
</dbReference>